<gene>
    <name evidence="2" type="ORF">SEMRO_18_G012680.1</name>
</gene>
<name>A0A9N8D6J8_9STRA</name>
<feature type="compositionally biased region" description="Basic and acidic residues" evidence="1">
    <location>
        <begin position="569"/>
        <end position="583"/>
    </location>
</feature>
<evidence type="ECO:0000313" key="3">
    <source>
        <dbReference type="Proteomes" id="UP001153069"/>
    </source>
</evidence>
<dbReference type="EMBL" id="CAICTM010000018">
    <property type="protein sequence ID" value="CAB9497317.1"/>
    <property type="molecule type" value="Genomic_DNA"/>
</dbReference>
<evidence type="ECO:0000256" key="1">
    <source>
        <dbReference type="SAM" id="MobiDB-lite"/>
    </source>
</evidence>
<feature type="region of interest" description="Disordered" evidence="1">
    <location>
        <begin position="228"/>
        <end position="314"/>
    </location>
</feature>
<organism evidence="2 3">
    <name type="scientific">Seminavis robusta</name>
    <dbReference type="NCBI Taxonomy" id="568900"/>
    <lineage>
        <taxon>Eukaryota</taxon>
        <taxon>Sar</taxon>
        <taxon>Stramenopiles</taxon>
        <taxon>Ochrophyta</taxon>
        <taxon>Bacillariophyta</taxon>
        <taxon>Bacillariophyceae</taxon>
        <taxon>Bacillariophycidae</taxon>
        <taxon>Naviculales</taxon>
        <taxon>Naviculaceae</taxon>
        <taxon>Seminavis</taxon>
    </lineage>
</organism>
<dbReference type="AlphaFoldDB" id="A0A9N8D6J8"/>
<feature type="compositionally biased region" description="Low complexity" evidence="1">
    <location>
        <begin position="278"/>
        <end position="288"/>
    </location>
</feature>
<sequence>MMSSSMKQSLQRLVPVVLLAAFAIFFGSTLVATKDQPLSNDVNVGTQFGDAMTELSHDFKLAVFELLEHDAKLPMYEARRRILDLEVSTMKQVHRHYMAALLQATVKETMENVSELYEMITTWVHELLSNILILVVDGVTVEHFELHAGELEGSGRAICVVKPNKNSTSCLSLEALTINVPTTNSTITEEEQPAVVEYAPVELKAGGSHGQNDVIKAEQQQVIMESTAAAANVPNDDISSSTSTTTPRTEINVVSPNPLSDEEIFLVGDDRSDGKEPATGAGSSGTSGQDVVPSDKAPSAGTSLSDNPLPNPLSDEEIERMCNIRYGKCYNGFNDIKDNDDRRLAVNVCVNILIEEIVQSQIGCKKYAVGFRDLHVQSNQEKASMAERLEQDKTSMAEEFKQEKASIADGCQNCRDELPKTKEKVVAQDALRAHWESQVQQKDLVMDQLGQGYEKVCNETLGRMKAKADKVNSTLSATISTCQDDFFKANVSASECKTQSEKLSQSLTAATTERDGCNGYVKTLAEEKKAAEANLTSCRAALNQKEEACNAAADEENTQLRNDVDTWKSKFDKRDNDANKLDRSLQGCLRGEEAK</sequence>
<dbReference type="Proteomes" id="UP001153069">
    <property type="component" value="Unassembled WGS sequence"/>
</dbReference>
<feature type="compositionally biased region" description="Polar residues" evidence="1">
    <location>
        <begin position="247"/>
        <end position="258"/>
    </location>
</feature>
<keyword evidence="3" id="KW-1185">Reference proteome</keyword>
<feature type="region of interest" description="Disordered" evidence="1">
    <location>
        <begin position="569"/>
        <end position="595"/>
    </location>
</feature>
<proteinExistence type="predicted"/>
<reference evidence="2" key="1">
    <citation type="submission" date="2020-06" db="EMBL/GenBank/DDBJ databases">
        <authorList>
            <consortium name="Plant Systems Biology data submission"/>
        </authorList>
    </citation>
    <scope>NUCLEOTIDE SEQUENCE</scope>
    <source>
        <strain evidence="2">D6</strain>
    </source>
</reference>
<comment type="caution">
    <text evidence="2">The sequence shown here is derived from an EMBL/GenBank/DDBJ whole genome shotgun (WGS) entry which is preliminary data.</text>
</comment>
<evidence type="ECO:0000313" key="2">
    <source>
        <dbReference type="EMBL" id="CAB9497317.1"/>
    </source>
</evidence>
<protein>
    <submittedName>
        <fullName evidence="2">Uncharacterized protein</fullName>
    </submittedName>
</protein>
<accession>A0A9N8D6J8</accession>